<reference evidence="7" key="1">
    <citation type="submission" date="2019-08" db="EMBL/GenBank/DDBJ databases">
        <title>Carotenoids and Carotenoid Binding Proteins in the Halophilic Cyanobacterium Euhalothece sp. ZM00.</title>
        <authorList>
            <person name="Cho S.M."/>
            <person name="Song J.Y."/>
            <person name="Park Y.-I."/>
        </authorList>
    </citation>
    <scope>NUCLEOTIDE SEQUENCE [LARGE SCALE GENOMIC DNA]</scope>
    <source>
        <strain evidence="7">Z-M001</strain>
    </source>
</reference>
<dbReference type="Proteomes" id="UP000318453">
    <property type="component" value="Chromosome"/>
</dbReference>
<evidence type="ECO:0000313" key="7">
    <source>
        <dbReference type="EMBL" id="QDZ41344.1"/>
    </source>
</evidence>
<dbReference type="InterPro" id="IPR007221">
    <property type="entry name" value="MreC"/>
</dbReference>
<keyword evidence="3" id="KW-0133">Cell shape</keyword>
<dbReference type="NCBIfam" id="TIGR00219">
    <property type="entry name" value="mreC"/>
    <property type="match status" value="1"/>
</dbReference>
<evidence type="ECO:0000313" key="8">
    <source>
        <dbReference type="Proteomes" id="UP000318453"/>
    </source>
</evidence>
<proteinExistence type="inferred from homology"/>
<sequence>MFSVRRWWSHYGSQIVMVGLLLGVAGVIQQTQATPIYELYYWLQRPFEGVQTRRNNELTNARVRELEQQVGELERQNQQLKEQLGYVSNQSEDLKTAPIIGRSPDHWWQQITIGIGSNEGVEEGDIVTGLGGLVGRVERVTPNSSLVRLVSNPNSRVGVIISRSRDMGFIRAEGDREVVMQFFQKLPDVEVGDSVLTSPASRLFPPGIAVGEVIDIDLDHSPAPEATIRLNVPLEDLEWVFVRPHNQ</sequence>
<dbReference type="KEGG" id="enn:FRE64_16190"/>
<dbReference type="RefSeq" id="WP_146297178.1">
    <property type="nucleotide sequence ID" value="NZ_CP042326.1"/>
</dbReference>
<organism evidence="7 8">
    <name type="scientific">Euhalothece natronophila Z-M001</name>
    <dbReference type="NCBI Taxonomy" id="522448"/>
    <lineage>
        <taxon>Bacteria</taxon>
        <taxon>Bacillati</taxon>
        <taxon>Cyanobacteriota</taxon>
        <taxon>Cyanophyceae</taxon>
        <taxon>Oscillatoriophycideae</taxon>
        <taxon>Chroococcales</taxon>
        <taxon>Halothecacae</taxon>
        <taxon>Halothece cluster</taxon>
        <taxon>Euhalothece</taxon>
    </lineage>
</organism>
<accession>A0A5B8NQM0</accession>
<evidence type="ECO:0000256" key="4">
    <source>
        <dbReference type="ARBA" id="ARBA00032089"/>
    </source>
</evidence>
<dbReference type="EMBL" id="CP042326">
    <property type="protein sequence ID" value="QDZ41344.1"/>
    <property type="molecule type" value="Genomic_DNA"/>
</dbReference>
<dbReference type="GO" id="GO:0005886">
    <property type="term" value="C:plasma membrane"/>
    <property type="evidence" value="ECO:0007669"/>
    <property type="project" value="TreeGrafter"/>
</dbReference>
<dbReference type="OrthoDB" id="9792313at2"/>
<feature type="domain" description="Rod shape-determining protein MreC beta-barrel core" evidence="6">
    <location>
        <begin position="99"/>
        <end position="242"/>
    </location>
</feature>
<dbReference type="Pfam" id="PF04085">
    <property type="entry name" value="MreC"/>
    <property type="match status" value="1"/>
</dbReference>
<feature type="coiled-coil region" evidence="5">
    <location>
        <begin position="56"/>
        <end position="90"/>
    </location>
</feature>
<dbReference type="InterPro" id="IPR055342">
    <property type="entry name" value="MreC_beta-barrel_core"/>
</dbReference>
<evidence type="ECO:0000256" key="2">
    <source>
        <dbReference type="ARBA" id="ARBA00013855"/>
    </source>
</evidence>
<dbReference type="InterPro" id="IPR042175">
    <property type="entry name" value="Cell/Rod_MreC_2"/>
</dbReference>
<dbReference type="NCBIfam" id="NF010527">
    <property type="entry name" value="PRK13922.6-2"/>
    <property type="match status" value="1"/>
</dbReference>
<evidence type="ECO:0000256" key="3">
    <source>
        <dbReference type="ARBA" id="ARBA00022960"/>
    </source>
</evidence>
<dbReference type="Gene3D" id="2.40.10.340">
    <property type="entry name" value="Rod shape-determining protein MreC, domain 1"/>
    <property type="match status" value="1"/>
</dbReference>
<dbReference type="PANTHER" id="PTHR34138:SF1">
    <property type="entry name" value="CELL SHAPE-DETERMINING PROTEIN MREC"/>
    <property type="match status" value="1"/>
</dbReference>
<name>A0A5B8NQM0_9CHRO</name>
<protein>
    <recommendedName>
        <fullName evidence="2">Cell shape-determining protein MreC</fullName>
    </recommendedName>
    <alternativeName>
        <fullName evidence="4">Cell shape protein MreC</fullName>
    </alternativeName>
</protein>
<dbReference type="Gene3D" id="2.40.10.350">
    <property type="entry name" value="Rod shape-determining protein MreC, domain 2"/>
    <property type="match status" value="1"/>
</dbReference>
<comment type="similarity">
    <text evidence="1">Belongs to the MreC family.</text>
</comment>
<dbReference type="GO" id="GO:0008360">
    <property type="term" value="P:regulation of cell shape"/>
    <property type="evidence" value="ECO:0007669"/>
    <property type="project" value="UniProtKB-KW"/>
</dbReference>
<evidence type="ECO:0000256" key="1">
    <source>
        <dbReference type="ARBA" id="ARBA00009369"/>
    </source>
</evidence>
<evidence type="ECO:0000259" key="6">
    <source>
        <dbReference type="Pfam" id="PF04085"/>
    </source>
</evidence>
<dbReference type="InterPro" id="IPR042177">
    <property type="entry name" value="Cell/Rod_1"/>
</dbReference>
<keyword evidence="5" id="KW-0175">Coiled coil</keyword>
<dbReference type="PANTHER" id="PTHR34138">
    <property type="entry name" value="CELL SHAPE-DETERMINING PROTEIN MREC"/>
    <property type="match status" value="1"/>
</dbReference>
<keyword evidence="8" id="KW-1185">Reference proteome</keyword>
<gene>
    <name evidence="7" type="primary">mreC</name>
    <name evidence="7" type="ORF">FRE64_16190</name>
</gene>
<dbReference type="AlphaFoldDB" id="A0A5B8NQM0"/>
<evidence type="ECO:0000256" key="5">
    <source>
        <dbReference type="SAM" id="Coils"/>
    </source>
</evidence>